<dbReference type="EMBL" id="JAAWWB010000023">
    <property type="protein sequence ID" value="KAG6753774.1"/>
    <property type="molecule type" value="Genomic_DNA"/>
</dbReference>
<dbReference type="OrthoDB" id="439808at2759"/>
<evidence type="ECO:0000259" key="3">
    <source>
        <dbReference type="PROSITE" id="PS50102"/>
    </source>
</evidence>
<dbReference type="PANTHER" id="PTHR48029">
    <property type="entry name" value="NUCLEOLAR PROTEIN 8"/>
    <property type="match status" value="1"/>
</dbReference>
<evidence type="ECO:0000313" key="4">
    <source>
        <dbReference type="EMBL" id="KAG6753774.1"/>
    </source>
</evidence>
<feature type="domain" description="RRM" evidence="3">
    <location>
        <begin position="90"/>
        <end position="157"/>
    </location>
</feature>
<dbReference type="InterPro" id="IPR000504">
    <property type="entry name" value="RRM_dom"/>
</dbReference>
<dbReference type="PANTHER" id="PTHR48029:SF1">
    <property type="entry name" value="NUCLEOLAR PROTEIN 8"/>
    <property type="match status" value="1"/>
</dbReference>
<dbReference type="GO" id="GO:0003723">
    <property type="term" value="F:RNA binding"/>
    <property type="evidence" value="ECO:0007669"/>
    <property type="project" value="UniProtKB-UniRule"/>
</dbReference>
<keyword evidence="5" id="KW-1185">Reference proteome</keyword>
<dbReference type="AlphaFoldDB" id="A0A8X8CHN3"/>
<organism evidence="4 5">
    <name type="scientific">Populus tomentosa</name>
    <name type="common">Chinese white poplar</name>
    <dbReference type="NCBI Taxonomy" id="118781"/>
    <lineage>
        <taxon>Eukaryota</taxon>
        <taxon>Viridiplantae</taxon>
        <taxon>Streptophyta</taxon>
        <taxon>Embryophyta</taxon>
        <taxon>Tracheophyta</taxon>
        <taxon>Spermatophyta</taxon>
        <taxon>Magnoliopsida</taxon>
        <taxon>eudicotyledons</taxon>
        <taxon>Gunneridae</taxon>
        <taxon>Pentapetalae</taxon>
        <taxon>rosids</taxon>
        <taxon>fabids</taxon>
        <taxon>Malpighiales</taxon>
        <taxon>Salicaceae</taxon>
        <taxon>Saliceae</taxon>
        <taxon>Populus</taxon>
    </lineage>
</organism>
<dbReference type="GO" id="GO:0009507">
    <property type="term" value="C:chloroplast"/>
    <property type="evidence" value="ECO:0007669"/>
    <property type="project" value="TreeGrafter"/>
</dbReference>
<gene>
    <name evidence="4" type="ORF">POTOM_041772</name>
</gene>
<sequence length="211" mass="23949">MATASTIFSFKIAPNPSPVSSFKEKTMTMNPSLSWDSAKTKVRRSRFPYFTLNYIERQRLENSRSCCSVLACLPSSASSPSSFGFNFRKTKLYVSGLSFRTTEESLRNAFQNFGQLVDVNLVMDKVAKRPRGFAFLRYETEDEAQKAIEGMHGKILNHFPSVSRWQSNICGSCKTQIRASPKPQLWPKIVARASHDMLLWELSSNTIEIEL</sequence>
<evidence type="ECO:0000313" key="5">
    <source>
        <dbReference type="Proteomes" id="UP000886885"/>
    </source>
</evidence>
<reference evidence="4" key="1">
    <citation type="journal article" date="2020" name="bioRxiv">
        <title>Hybrid origin of Populus tomentosa Carr. identified through genome sequencing and phylogenomic analysis.</title>
        <authorList>
            <person name="An X."/>
            <person name="Gao K."/>
            <person name="Chen Z."/>
            <person name="Li J."/>
            <person name="Yang X."/>
            <person name="Yang X."/>
            <person name="Zhou J."/>
            <person name="Guo T."/>
            <person name="Zhao T."/>
            <person name="Huang S."/>
            <person name="Miao D."/>
            <person name="Khan W.U."/>
            <person name="Rao P."/>
            <person name="Ye M."/>
            <person name="Lei B."/>
            <person name="Liao W."/>
            <person name="Wang J."/>
            <person name="Ji L."/>
            <person name="Li Y."/>
            <person name="Guo B."/>
            <person name="Mustafa N.S."/>
            <person name="Li S."/>
            <person name="Yun Q."/>
            <person name="Keller S.R."/>
            <person name="Mao J."/>
            <person name="Zhang R."/>
            <person name="Strauss S.H."/>
        </authorList>
    </citation>
    <scope>NUCLEOTIDE SEQUENCE</scope>
    <source>
        <strain evidence="4">GM15</strain>
        <tissue evidence="4">Leaf</tissue>
    </source>
</reference>
<evidence type="ECO:0000256" key="1">
    <source>
        <dbReference type="ARBA" id="ARBA00022884"/>
    </source>
</evidence>
<keyword evidence="1 2" id="KW-0694">RNA-binding</keyword>
<accession>A0A8X8CHN3</accession>
<dbReference type="PROSITE" id="PS50102">
    <property type="entry name" value="RRM"/>
    <property type="match status" value="1"/>
</dbReference>
<comment type="caution">
    <text evidence="4">The sequence shown here is derived from an EMBL/GenBank/DDBJ whole genome shotgun (WGS) entry which is preliminary data.</text>
</comment>
<protein>
    <recommendedName>
        <fullName evidence="3">RRM domain-containing protein</fullName>
    </recommendedName>
</protein>
<evidence type="ECO:0000256" key="2">
    <source>
        <dbReference type="PROSITE-ProRule" id="PRU00176"/>
    </source>
</evidence>
<dbReference type="Proteomes" id="UP000886885">
    <property type="component" value="Chromosome 12A"/>
</dbReference>
<dbReference type="SMART" id="SM00360">
    <property type="entry name" value="RRM"/>
    <property type="match status" value="1"/>
</dbReference>
<dbReference type="Pfam" id="PF00076">
    <property type="entry name" value="RRM_1"/>
    <property type="match status" value="1"/>
</dbReference>
<dbReference type="GO" id="GO:1900871">
    <property type="term" value="P:chloroplast mRNA modification"/>
    <property type="evidence" value="ECO:0007669"/>
    <property type="project" value="TreeGrafter"/>
</dbReference>
<proteinExistence type="predicted"/>
<name>A0A8X8CHN3_POPTO</name>
<dbReference type="GO" id="GO:0016554">
    <property type="term" value="P:cytidine to uridine editing"/>
    <property type="evidence" value="ECO:0007669"/>
    <property type="project" value="TreeGrafter"/>
</dbReference>